<dbReference type="Proteomes" id="UP001652600">
    <property type="component" value="Chromosome 2"/>
</dbReference>
<evidence type="ECO:0000256" key="3">
    <source>
        <dbReference type="ARBA" id="ARBA00022691"/>
    </source>
</evidence>
<feature type="domain" description="SET" evidence="5">
    <location>
        <begin position="22"/>
        <end position="290"/>
    </location>
</feature>
<dbReference type="Gramene" id="MELO3C024642.2.1">
    <property type="protein sequence ID" value="MELO3C024642.2.1"/>
    <property type="gene ID" value="MELO3C024642.2"/>
</dbReference>
<reference evidence="8" key="2">
    <citation type="submission" date="2025-04" db="UniProtKB">
        <authorList>
            <consortium name="RefSeq"/>
        </authorList>
    </citation>
    <scope>IDENTIFICATION</scope>
    <source>
        <tissue evidence="9 10">Stem</tissue>
    </source>
</reference>
<dbReference type="PROSITE" id="PS50280">
    <property type="entry name" value="SET"/>
    <property type="match status" value="1"/>
</dbReference>
<dbReference type="InterPro" id="IPR036464">
    <property type="entry name" value="Rubisco_LSMT_subst-bd_sf"/>
</dbReference>
<dbReference type="PANTHER" id="PTHR13271">
    <property type="entry name" value="UNCHARACTERIZED PUTATIVE METHYLTRANSFERASE"/>
    <property type="match status" value="1"/>
</dbReference>
<dbReference type="RefSeq" id="XP_008462698.1">
    <property type="nucleotide sequence ID" value="XM_008464476.2"/>
</dbReference>
<proteinExistence type="inferred from homology"/>
<evidence type="ECO:0000256" key="2">
    <source>
        <dbReference type="ARBA" id="ARBA00022679"/>
    </source>
</evidence>
<dbReference type="KEGG" id="cmo:103500998"/>
<accession>A0A1S3CJ47</accession>
<dbReference type="EC" id="2.1.1.-" evidence="4"/>
<dbReference type="GO" id="GO:0005634">
    <property type="term" value="C:nucleus"/>
    <property type="evidence" value="ECO:0007669"/>
    <property type="project" value="UniProtKB-SubCell"/>
</dbReference>
<reference evidence="7" key="3">
    <citation type="submission" date="2025-05" db="UniProtKB">
        <authorList>
            <consortium name="RefSeq"/>
        </authorList>
    </citation>
    <scope>NUCLEOTIDE SEQUENCE [LARGE SCALE GENOMIC DNA]</scope>
</reference>
<name>A0A1S3CJ47_CUCME</name>
<dbReference type="InterPro" id="IPR046341">
    <property type="entry name" value="SET_dom_sf"/>
</dbReference>
<evidence type="ECO:0000313" key="10">
    <source>
        <dbReference type="RefSeq" id="XP_050937770.1"/>
    </source>
</evidence>
<keyword evidence="7" id="KW-1185">Reference proteome</keyword>
<dbReference type="InterPro" id="IPR001214">
    <property type="entry name" value="SET_dom"/>
</dbReference>
<dbReference type="InterPro" id="IPR050600">
    <property type="entry name" value="SETD3_SETD6_MTase"/>
</dbReference>
<dbReference type="AlphaFoldDB" id="A0A1S3CJ47"/>
<comment type="subcellular location">
    <subcellularLocation>
        <location evidence="4">Nucleus</location>
    </subcellularLocation>
</comment>
<evidence type="ECO:0000313" key="8">
    <source>
        <dbReference type="RefSeq" id="XP_008462698.1"/>
    </source>
</evidence>
<dbReference type="eggNOG" id="KOG1337">
    <property type="taxonomic scope" value="Eukaryota"/>
</dbReference>
<dbReference type="EnsemblPlants" id="MELO3C024642.2.1">
    <property type="protein sequence ID" value="MELO3C024642.2.1"/>
    <property type="gene ID" value="MELO3C024642.2"/>
</dbReference>
<evidence type="ECO:0000313" key="7">
    <source>
        <dbReference type="Proteomes" id="UP001652600"/>
    </source>
</evidence>
<dbReference type="GO" id="GO:0032259">
    <property type="term" value="P:methylation"/>
    <property type="evidence" value="ECO:0007669"/>
    <property type="project" value="UniProtKB-KW"/>
</dbReference>
<dbReference type="GeneID" id="103500998"/>
<evidence type="ECO:0000313" key="6">
    <source>
        <dbReference type="EnsemblPlants" id="MELO3C024642.2.1"/>
    </source>
</evidence>
<evidence type="ECO:0000313" key="9">
    <source>
        <dbReference type="RefSeq" id="XP_050937769.1"/>
    </source>
</evidence>
<dbReference type="RefSeq" id="XP_050937770.1">
    <property type="nucleotide sequence ID" value="XM_051081813.1"/>
</dbReference>
<dbReference type="RefSeq" id="XP_050937769.1">
    <property type="nucleotide sequence ID" value="XM_051081812.1"/>
</dbReference>
<dbReference type="GO" id="GO:0016279">
    <property type="term" value="F:protein-lysine N-methyltransferase activity"/>
    <property type="evidence" value="ECO:0007669"/>
    <property type="project" value="UniProtKB-UniRule"/>
</dbReference>
<organism evidence="7 8">
    <name type="scientific">Cucumis melo</name>
    <name type="common">Muskmelon</name>
    <dbReference type="NCBI Taxonomy" id="3656"/>
    <lineage>
        <taxon>Eukaryota</taxon>
        <taxon>Viridiplantae</taxon>
        <taxon>Streptophyta</taxon>
        <taxon>Embryophyta</taxon>
        <taxon>Tracheophyta</taxon>
        <taxon>Spermatophyta</taxon>
        <taxon>Magnoliopsida</taxon>
        <taxon>eudicotyledons</taxon>
        <taxon>Gunneridae</taxon>
        <taxon>Pentapetalae</taxon>
        <taxon>rosids</taxon>
        <taxon>fabids</taxon>
        <taxon>Cucurbitales</taxon>
        <taxon>Cucurbitaceae</taxon>
        <taxon>Benincaseae</taxon>
        <taxon>Cucumis</taxon>
    </lineage>
</organism>
<reference evidence="6" key="1">
    <citation type="submission" date="2023-03" db="UniProtKB">
        <authorList>
            <consortium name="EnsemblPlants"/>
        </authorList>
    </citation>
    <scope>IDENTIFICATION</scope>
</reference>
<protein>
    <recommendedName>
        <fullName evidence="4">N-lysine methyltransferase</fullName>
        <ecNumber evidence="4">2.1.1.-</ecNumber>
    </recommendedName>
</protein>
<dbReference type="Gene3D" id="3.90.1420.10">
    <property type="entry name" value="Rubisco LSMT, substrate-binding domain"/>
    <property type="match status" value="1"/>
</dbReference>
<dbReference type="InParanoid" id="A0A1S3CJ47"/>
<dbReference type="Gene3D" id="3.90.1410.10">
    <property type="entry name" value="set domain protein methyltransferase, domain 1"/>
    <property type="match status" value="1"/>
</dbReference>
<evidence type="ECO:0000256" key="1">
    <source>
        <dbReference type="ARBA" id="ARBA00022603"/>
    </source>
</evidence>
<keyword evidence="1 4" id="KW-0489">Methyltransferase</keyword>
<dbReference type="InterPro" id="IPR011383">
    <property type="entry name" value="N-lys_methylase_SETD6"/>
</dbReference>
<dbReference type="PIRSF" id="PIRSF011771">
    <property type="entry name" value="RMS1_SET"/>
    <property type="match status" value="1"/>
</dbReference>
<comment type="function">
    <text evidence="4">Protein-lysine N-methyltransferase.</text>
</comment>
<dbReference type="PANTHER" id="PTHR13271:SF34">
    <property type="entry name" value="N-LYSINE METHYLTRANSFERASE SETD6"/>
    <property type="match status" value="1"/>
</dbReference>
<sequence length="500" mass="56623">MTSRRLRVFKRWMTSQGIQCSDALQFTDTPDNGISVKALCDLREGDVVANVPKLACLTVKTTSASSIIEEVGLGGYLGLSVALMYERSLGENSNWAGYLQLLPDEECVPLLWSLQDVDQFLCGTELHRTVKEDKTLMYEDWKENILPLMMSAPLMFSPEFFGVEQYFSARSLISSRSFDIDDFHGFGMVPLADLFNHKTNAEDVHFTLVSSDVESDDITSQLNDVHPYDDESKCWNSPVDKVGSDSLVNEVNNADDTDSNSSDLRDDPTTLEMIMVKNVKAGNEVFNTYGSLGNAALLHRYGFAEANNPYDIVNIDLELVIDWCSSLFSRRYSKARVSLWRKLEYYGCDNENIEYFEITYDGEPQTELLILLYIMLLSEDAFNHFDLTISVSGNFSGVMLYQMGKSIWIEDSKIRKDVLLTKDVRKALVSLADMREALYGSNHLEEDLETLSGIQDNRKLYHSLMLRVSERTILKKLRSYAAVAGQLSTSERRSSLRKNT</sequence>
<evidence type="ECO:0000256" key="4">
    <source>
        <dbReference type="PIRNR" id="PIRNR011771"/>
    </source>
</evidence>
<keyword evidence="3 4" id="KW-0949">S-adenosyl-L-methionine</keyword>
<keyword evidence="4" id="KW-0539">Nucleus</keyword>
<gene>
    <name evidence="8 9 10" type="primary">LOC103500998</name>
    <name evidence="6" type="synonym">103500998</name>
</gene>
<comment type="similarity">
    <text evidence="4">Belongs to the class V-like SAM-binding methyltransferase superfamily. Histone-lysine methyltransferase family. SETD6 subfamily.</text>
</comment>
<dbReference type="SUPFAM" id="SSF82199">
    <property type="entry name" value="SET domain"/>
    <property type="match status" value="2"/>
</dbReference>
<evidence type="ECO:0000259" key="5">
    <source>
        <dbReference type="PROSITE" id="PS50280"/>
    </source>
</evidence>
<dbReference type="SMR" id="A0A1S3CJ47"/>
<keyword evidence="2 4" id="KW-0808">Transferase</keyword>